<evidence type="ECO:0000259" key="8">
    <source>
        <dbReference type="Pfam" id="PF17120"/>
    </source>
</evidence>
<feature type="domain" description="WDR59/RTC1-like RING zinc finger" evidence="8">
    <location>
        <begin position="708"/>
        <end position="755"/>
    </location>
</feature>
<feature type="compositionally biased region" description="Basic and acidic residues" evidence="7">
    <location>
        <begin position="517"/>
        <end position="526"/>
    </location>
</feature>
<organism evidence="9 10">
    <name type="scientific">Circinella minor</name>
    <dbReference type="NCBI Taxonomy" id="1195481"/>
    <lineage>
        <taxon>Eukaryota</taxon>
        <taxon>Fungi</taxon>
        <taxon>Fungi incertae sedis</taxon>
        <taxon>Mucoromycota</taxon>
        <taxon>Mucoromycotina</taxon>
        <taxon>Mucoromycetes</taxon>
        <taxon>Mucorales</taxon>
        <taxon>Lichtheimiaceae</taxon>
        <taxon>Circinella</taxon>
    </lineage>
</organism>
<dbReference type="Pfam" id="PF00400">
    <property type="entry name" value="WD40"/>
    <property type="match status" value="2"/>
</dbReference>
<feature type="repeat" description="WD" evidence="6">
    <location>
        <begin position="149"/>
        <end position="191"/>
    </location>
</feature>
<sequence length="777" mass="88182">MKSMRLSNRPNSAGSTQSGRMQRIVSQATARLSSDTMHSDHSEYHDNGHNGLVRFRLQSPMTSIAISPEKEAVAVAGRDVLKILAVNSSQVREILNLRAGSHLSTNYNSNDVKWGNNATKSKLATAATNGAIILWDINRTTGRRAERVINEHSRAVNRVCFQPDNGNILLSASQDGTMKCWDLRDPKLASRYRFEGKSESVRDVQFNPVHQHEFAAAFEMGTIQKWDMRNPKALYERKFSAHNGPCLTVDWHPSGRFVASGGRDKTIKVWDMTTDSRRPMYTIRTMAAVSRIQWRPGYEHEITSCALSTDNRIHIWDIRRPHIAKYAFDVHDQTPTGFEWSNSDILYSCGKDKTFVRQEIHHAYQPVNVLRRNGMGWNIQGDLAFTVDRSDRESFVDENLVPAKSATTITTTLSSQSKKWKKSNIKQSTEEDIVQYIPPQSCGIAHLPMFDFEAFSLFAEHYDILSNDVLTCCEKNSDVAFKLGRYRTAQTWKIIALLFQPGDTEDDEEEEEDEGIEETKENDKQQQAKQLSILLQQEDGSSESIYTSSEGNDDDDDAGDDDDDDDDDDDSQHSTDDSETESSVVYSEDMSHLWSTWQHQGVVDELMDYYTEEGDVQMCVTLYLVLRHHIQVNSNRLEDWFSAYIDLLHRFKLWTTATAVINACPIARIRERNENATTINIACNNCFKLVMGTTQGAWACDKCHRLLNPCSICHQTVRGLYVWCQGCNHGGHLEHMREWFDNEDKCPTGCGHSCTLPSLVNSELPSSNNYTNAMTTI</sequence>
<dbReference type="InterPro" id="IPR001680">
    <property type="entry name" value="WD40_rpt"/>
</dbReference>
<dbReference type="PROSITE" id="PS50294">
    <property type="entry name" value="WD_REPEATS_REGION"/>
    <property type="match status" value="2"/>
</dbReference>
<dbReference type="SMART" id="SM00320">
    <property type="entry name" value="WD40"/>
    <property type="match status" value="6"/>
</dbReference>
<dbReference type="GO" id="GO:0005829">
    <property type="term" value="C:cytosol"/>
    <property type="evidence" value="ECO:0007669"/>
    <property type="project" value="TreeGrafter"/>
</dbReference>
<dbReference type="InterPro" id="IPR036322">
    <property type="entry name" value="WD40_repeat_dom_sf"/>
</dbReference>
<dbReference type="PRINTS" id="PR00320">
    <property type="entry name" value="GPROTEINBRPT"/>
</dbReference>
<comment type="caution">
    <text evidence="9">The sequence shown here is derived from an EMBL/GenBank/DDBJ whole genome shotgun (WGS) entry which is preliminary data.</text>
</comment>
<reference evidence="9 10" key="1">
    <citation type="submission" date="2020-12" db="EMBL/GenBank/DDBJ databases">
        <title>Metabolic potential, ecology and presence of endohyphal bacteria is reflected in genomic diversity of Mucoromycotina.</title>
        <authorList>
            <person name="Muszewska A."/>
            <person name="Okrasinska A."/>
            <person name="Steczkiewicz K."/>
            <person name="Drgas O."/>
            <person name="Orlowska M."/>
            <person name="Perlinska-Lenart U."/>
            <person name="Aleksandrzak-Piekarczyk T."/>
            <person name="Szatraj K."/>
            <person name="Zielenkiewicz U."/>
            <person name="Pilsyk S."/>
            <person name="Malc E."/>
            <person name="Mieczkowski P."/>
            <person name="Kruszewska J.S."/>
            <person name="Biernat P."/>
            <person name="Pawlowska J."/>
        </authorList>
    </citation>
    <scope>NUCLEOTIDE SEQUENCE [LARGE SCALE GENOMIC DNA]</scope>
    <source>
        <strain evidence="9 10">CBS 142.35</strain>
    </source>
</reference>
<evidence type="ECO:0000256" key="3">
    <source>
        <dbReference type="ARBA" id="ARBA00022737"/>
    </source>
</evidence>
<keyword evidence="5" id="KW-0862">Zinc</keyword>
<dbReference type="Gene3D" id="2.130.10.10">
    <property type="entry name" value="YVTN repeat-like/Quinoprotein amine dehydrogenase"/>
    <property type="match status" value="1"/>
</dbReference>
<dbReference type="EMBL" id="JAEPRB010000145">
    <property type="protein sequence ID" value="KAG2220306.1"/>
    <property type="molecule type" value="Genomic_DNA"/>
</dbReference>
<dbReference type="PANTHER" id="PTHR46200:SF1">
    <property type="entry name" value="GATOR COMPLEX PROTEIN WDR24"/>
    <property type="match status" value="1"/>
</dbReference>
<gene>
    <name evidence="9" type="ORF">INT45_009939</name>
</gene>
<dbReference type="GO" id="GO:0008270">
    <property type="term" value="F:zinc ion binding"/>
    <property type="evidence" value="ECO:0007669"/>
    <property type="project" value="UniProtKB-KW"/>
</dbReference>
<keyword evidence="1 6" id="KW-0853">WD repeat</keyword>
<feature type="region of interest" description="Disordered" evidence="7">
    <location>
        <begin position="500"/>
        <end position="585"/>
    </location>
</feature>
<dbReference type="PROSITE" id="PS00678">
    <property type="entry name" value="WD_REPEATS_1"/>
    <property type="match status" value="1"/>
</dbReference>
<keyword evidence="4" id="KW-0863">Zinc-finger</keyword>
<evidence type="ECO:0000313" key="10">
    <source>
        <dbReference type="Proteomes" id="UP000646827"/>
    </source>
</evidence>
<evidence type="ECO:0000256" key="2">
    <source>
        <dbReference type="ARBA" id="ARBA00022723"/>
    </source>
</evidence>
<feature type="region of interest" description="Disordered" evidence="7">
    <location>
        <begin position="1"/>
        <end position="46"/>
    </location>
</feature>
<dbReference type="GO" id="GO:0061700">
    <property type="term" value="C:GATOR2 complex"/>
    <property type="evidence" value="ECO:0007669"/>
    <property type="project" value="TreeGrafter"/>
</dbReference>
<dbReference type="SUPFAM" id="SSF50978">
    <property type="entry name" value="WD40 repeat-like"/>
    <property type="match status" value="1"/>
</dbReference>
<dbReference type="InterPro" id="IPR049566">
    <property type="entry name" value="WDR59_RTC1-like_RING_Znf"/>
</dbReference>
<evidence type="ECO:0000256" key="5">
    <source>
        <dbReference type="ARBA" id="ARBA00022833"/>
    </source>
</evidence>
<feature type="repeat" description="WD" evidence="6">
    <location>
        <begin position="239"/>
        <end position="280"/>
    </location>
</feature>
<dbReference type="CDD" id="cd16693">
    <property type="entry name" value="mRING-H2-C3H3C2_WDR24"/>
    <property type="match status" value="1"/>
</dbReference>
<dbReference type="InterPro" id="IPR037590">
    <property type="entry name" value="WDR24"/>
</dbReference>
<dbReference type="OrthoDB" id="60955at2759"/>
<feature type="compositionally biased region" description="Polar residues" evidence="7">
    <location>
        <begin position="1"/>
        <end position="36"/>
    </location>
</feature>
<dbReference type="GO" id="GO:0005774">
    <property type="term" value="C:vacuolar membrane"/>
    <property type="evidence" value="ECO:0007669"/>
    <property type="project" value="TreeGrafter"/>
</dbReference>
<dbReference type="PANTHER" id="PTHR46200">
    <property type="entry name" value="GATOR COMPLEX PROTEIN WDR24"/>
    <property type="match status" value="1"/>
</dbReference>
<keyword evidence="3" id="KW-0677">Repeat</keyword>
<evidence type="ECO:0000256" key="6">
    <source>
        <dbReference type="PROSITE-ProRule" id="PRU00221"/>
    </source>
</evidence>
<feature type="compositionally biased region" description="Polar residues" evidence="7">
    <location>
        <begin position="527"/>
        <end position="550"/>
    </location>
</feature>
<feature type="compositionally biased region" description="Acidic residues" evidence="7">
    <location>
        <begin position="503"/>
        <end position="516"/>
    </location>
</feature>
<dbReference type="AlphaFoldDB" id="A0A8H7S2I7"/>
<evidence type="ECO:0000256" key="4">
    <source>
        <dbReference type="ARBA" id="ARBA00022771"/>
    </source>
</evidence>
<feature type="compositionally biased region" description="Acidic residues" evidence="7">
    <location>
        <begin position="551"/>
        <end position="570"/>
    </location>
</feature>
<dbReference type="InterPro" id="IPR015943">
    <property type="entry name" value="WD40/YVTN_repeat-like_dom_sf"/>
</dbReference>
<dbReference type="InterPro" id="IPR020472">
    <property type="entry name" value="WD40_PAC1"/>
</dbReference>
<dbReference type="GO" id="GO:1904263">
    <property type="term" value="P:positive regulation of TORC1 signaling"/>
    <property type="evidence" value="ECO:0007669"/>
    <property type="project" value="TreeGrafter"/>
</dbReference>
<dbReference type="InterPro" id="IPR019775">
    <property type="entry name" value="WD40_repeat_CS"/>
</dbReference>
<dbReference type="Proteomes" id="UP000646827">
    <property type="component" value="Unassembled WGS sequence"/>
</dbReference>
<proteinExistence type="predicted"/>
<dbReference type="PROSITE" id="PS50082">
    <property type="entry name" value="WD_REPEATS_2"/>
    <property type="match status" value="2"/>
</dbReference>
<accession>A0A8H7S2I7</accession>
<dbReference type="GO" id="GO:0016239">
    <property type="term" value="P:positive regulation of macroautophagy"/>
    <property type="evidence" value="ECO:0007669"/>
    <property type="project" value="TreeGrafter"/>
</dbReference>
<feature type="compositionally biased region" description="Basic and acidic residues" evidence="7">
    <location>
        <begin position="37"/>
        <end position="46"/>
    </location>
</feature>
<evidence type="ECO:0000256" key="7">
    <source>
        <dbReference type="SAM" id="MobiDB-lite"/>
    </source>
</evidence>
<protein>
    <recommendedName>
        <fullName evidence="8">WDR59/RTC1-like RING zinc finger domain-containing protein</fullName>
    </recommendedName>
</protein>
<dbReference type="Pfam" id="PF17120">
    <property type="entry name" value="zf-RING_16"/>
    <property type="match status" value="1"/>
</dbReference>
<evidence type="ECO:0000313" key="9">
    <source>
        <dbReference type="EMBL" id="KAG2220306.1"/>
    </source>
</evidence>
<name>A0A8H7S2I7_9FUNG</name>
<evidence type="ECO:0000256" key="1">
    <source>
        <dbReference type="ARBA" id="ARBA00022574"/>
    </source>
</evidence>
<keyword evidence="2" id="KW-0479">Metal-binding</keyword>
<keyword evidence="10" id="KW-1185">Reference proteome</keyword>